<dbReference type="EMBL" id="FMWL01000010">
    <property type="protein sequence ID" value="SCZ79998.1"/>
    <property type="molecule type" value="Genomic_DNA"/>
</dbReference>
<evidence type="ECO:0000256" key="2">
    <source>
        <dbReference type="RuleBase" id="RU003523"/>
    </source>
</evidence>
<sequence length="402" mass="44130">MGYKEDGKWWVSQSNFAADVLKGYEFPKKIEILDTTLRDGEQQPGIILTRKEKVEIAKKLARAGVHRIEAGTPAASKEDADAIKEIASLNLGPKIFAFVRNTPEDMKLARECGVTHVLAEIPGSEHLLKYGKRWTAERAIKAAIEATQAAREEGLYVTFFPADSSRASLEFLIDAVHQISEGGHMDSLALVDTFGCFSPEGAAYTVRKLKSEFRVPIEVHFHDDFGLGVASTIAGLAAGAEVAHVTVNGIGERSGSVALEPLALSLKVLYGYDTGIELDQLKSLSNAVAEYTRFAVPPTRPVVGDRIFGWETGMPSSLWVNCKNDEPLAMLPYHWSLTGQSEPKLYLGKKSGKDNVKTWIQENNVVLTGDQEQELLGKVKDLSLSLKRDLTPDEFIELTKSL</sequence>
<dbReference type="Gene3D" id="3.20.20.70">
    <property type="entry name" value="Aldolase class I"/>
    <property type="match status" value="1"/>
</dbReference>
<dbReference type="PROSITE" id="PS00815">
    <property type="entry name" value="AIPM_HOMOCIT_SYNTH_1"/>
    <property type="match status" value="1"/>
</dbReference>
<evidence type="ECO:0000313" key="5">
    <source>
        <dbReference type="Proteomes" id="UP000199208"/>
    </source>
</evidence>
<feature type="domain" description="Pyruvate carboxyltransferase" evidence="3">
    <location>
        <begin position="30"/>
        <end position="282"/>
    </location>
</feature>
<organism evidence="4 5">
    <name type="scientific">Acidaminobacter hydrogenoformans DSM 2784</name>
    <dbReference type="NCBI Taxonomy" id="1120920"/>
    <lineage>
        <taxon>Bacteria</taxon>
        <taxon>Bacillati</taxon>
        <taxon>Bacillota</taxon>
        <taxon>Clostridia</taxon>
        <taxon>Peptostreptococcales</taxon>
        <taxon>Acidaminobacteraceae</taxon>
        <taxon>Acidaminobacter</taxon>
    </lineage>
</organism>
<dbReference type="SUPFAM" id="SSF51569">
    <property type="entry name" value="Aldolase"/>
    <property type="match status" value="1"/>
</dbReference>
<protein>
    <submittedName>
        <fullName evidence="4">Isopropylmalate/homocitrate/citramalate synthases</fullName>
    </submittedName>
</protein>
<dbReference type="AlphaFoldDB" id="A0A1G5S1H4"/>
<dbReference type="OrthoDB" id="9804858at2"/>
<comment type="similarity">
    <text evidence="2">Belongs to the alpha-IPM synthase/homocitrate synthase family.</text>
</comment>
<dbReference type="STRING" id="1120920.SAMN03080599_02033"/>
<dbReference type="PROSITE" id="PS00816">
    <property type="entry name" value="AIPM_HOMOCIT_SYNTH_2"/>
    <property type="match status" value="1"/>
</dbReference>
<dbReference type="InterPro" id="IPR013785">
    <property type="entry name" value="Aldolase_TIM"/>
</dbReference>
<dbReference type="RefSeq" id="WP_092591134.1">
    <property type="nucleotide sequence ID" value="NZ_FMWL01000010.1"/>
</dbReference>
<name>A0A1G5S1H4_9FIRM</name>
<evidence type="ECO:0000259" key="3">
    <source>
        <dbReference type="PROSITE" id="PS50991"/>
    </source>
</evidence>
<reference evidence="4 5" key="1">
    <citation type="submission" date="2016-10" db="EMBL/GenBank/DDBJ databases">
        <authorList>
            <person name="de Groot N.N."/>
        </authorList>
    </citation>
    <scope>NUCLEOTIDE SEQUENCE [LARGE SCALE GENOMIC DNA]</scope>
    <source>
        <strain evidence="4 5">DSM 2784</strain>
    </source>
</reference>
<keyword evidence="5" id="KW-1185">Reference proteome</keyword>
<evidence type="ECO:0000256" key="1">
    <source>
        <dbReference type="ARBA" id="ARBA00022679"/>
    </source>
</evidence>
<dbReference type="GO" id="GO:0046912">
    <property type="term" value="F:acyltransferase activity, acyl groups converted into alkyl on transfer"/>
    <property type="evidence" value="ECO:0007669"/>
    <property type="project" value="InterPro"/>
</dbReference>
<dbReference type="GO" id="GO:0019752">
    <property type="term" value="P:carboxylic acid metabolic process"/>
    <property type="evidence" value="ECO:0007669"/>
    <property type="project" value="InterPro"/>
</dbReference>
<dbReference type="PANTHER" id="PTHR42880">
    <property type="entry name" value="HOMOCITRATE SYNTHASE"/>
    <property type="match status" value="1"/>
</dbReference>
<dbReference type="PROSITE" id="PS50991">
    <property type="entry name" value="PYR_CT"/>
    <property type="match status" value="1"/>
</dbReference>
<dbReference type="PANTHER" id="PTHR42880:SF1">
    <property type="entry name" value="ISOPROPYLMALATE_HOMOCITRATE_CITRAMALATE SYNTHASE FAMILY PROTEIN"/>
    <property type="match status" value="1"/>
</dbReference>
<accession>A0A1G5S1H4</accession>
<dbReference type="Pfam" id="PF00682">
    <property type="entry name" value="HMGL-like"/>
    <property type="match status" value="1"/>
</dbReference>
<dbReference type="InterPro" id="IPR002034">
    <property type="entry name" value="AIPM/Hcit_synth_CS"/>
</dbReference>
<proteinExistence type="inferred from homology"/>
<evidence type="ECO:0000313" key="4">
    <source>
        <dbReference type="EMBL" id="SCZ79998.1"/>
    </source>
</evidence>
<dbReference type="Proteomes" id="UP000199208">
    <property type="component" value="Unassembled WGS sequence"/>
</dbReference>
<gene>
    <name evidence="4" type="ORF">SAMN03080599_02033</name>
</gene>
<dbReference type="InterPro" id="IPR000891">
    <property type="entry name" value="PYR_CT"/>
</dbReference>
<keyword evidence="1 2" id="KW-0808">Transferase</keyword>